<evidence type="ECO:0000313" key="3">
    <source>
        <dbReference type="EMBL" id="HIW01123.1"/>
    </source>
</evidence>
<organism evidence="3 4">
    <name type="scientific">Candidatus Desulfovibrio intestinipullorum</name>
    <dbReference type="NCBI Taxonomy" id="2838536"/>
    <lineage>
        <taxon>Bacteria</taxon>
        <taxon>Pseudomonadati</taxon>
        <taxon>Thermodesulfobacteriota</taxon>
        <taxon>Desulfovibrionia</taxon>
        <taxon>Desulfovibrionales</taxon>
        <taxon>Desulfovibrionaceae</taxon>
        <taxon>Desulfovibrio</taxon>
    </lineage>
</organism>
<dbReference type="AlphaFoldDB" id="A0A9D1PYZ8"/>
<evidence type="ECO:0000256" key="1">
    <source>
        <dbReference type="ARBA" id="ARBA00023002"/>
    </source>
</evidence>
<dbReference type="EMBL" id="DXHV01000073">
    <property type="protein sequence ID" value="HIW01123.1"/>
    <property type="molecule type" value="Genomic_DNA"/>
</dbReference>
<feature type="domain" description="Cysteine-rich" evidence="2">
    <location>
        <begin position="148"/>
        <end position="236"/>
    </location>
</feature>
<protein>
    <submittedName>
        <fullName evidence="3">CoB--CoM heterodisulfide reductase iron-sulfur subunit B family protein</fullName>
    </submittedName>
</protein>
<sequence>MNIGYYPGCSAKGSSLDYELSSAAVCRVLGLVSSEITDWNCCGSTPAHAISSELSAALCTRNLMQAAQQGADVVMTPCPSCLSNLLHAKERMKNPEFRKRVDELLDEPSRNDLPEATSVMQMIGRMFDAEQIASHVRVSLAGLRIAPYYGCLMSRPAELMNFGDPENPTLMESLLAACGATDILDFPLKTECCGAASGIPHRPLSSVNSGRILELATRMEADCIAVCCPLCQMNLDLRQKQAGRQAKTRFDMPVLYYTQLMGLAFGCDEKELGLDKLCARPDKVVDKIKALNTAVREAQGGKA</sequence>
<comment type="caution">
    <text evidence="3">The sequence shown here is derived from an EMBL/GenBank/DDBJ whole genome shotgun (WGS) entry which is preliminary data.</text>
</comment>
<gene>
    <name evidence="3" type="ORF">H9894_08045</name>
</gene>
<feature type="domain" description="Cysteine-rich" evidence="2">
    <location>
        <begin position="4"/>
        <end position="85"/>
    </location>
</feature>
<dbReference type="Gene3D" id="1.20.1050.140">
    <property type="match status" value="1"/>
</dbReference>
<dbReference type="InterPro" id="IPR004017">
    <property type="entry name" value="Cys_rich_dom"/>
</dbReference>
<name>A0A9D1PYZ8_9BACT</name>
<proteinExistence type="predicted"/>
<reference evidence="3" key="2">
    <citation type="submission" date="2021-04" db="EMBL/GenBank/DDBJ databases">
        <authorList>
            <person name="Gilroy R."/>
        </authorList>
    </citation>
    <scope>NUCLEOTIDE SEQUENCE</scope>
    <source>
        <strain evidence="3">ChiHecec2B26-446</strain>
    </source>
</reference>
<dbReference type="PANTHER" id="PTHR42947">
    <property type="entry name" value="COB--COM HETERODISULFIDE REDUCTASE SUBUNIT B 1"/>
    <property type="match status" value="1"/>
</dbReference>
<dbReference type="Pfam" id="PF02754">
    <property type="entry name" value="CCG"/>
    <property type="match status" value="2"/>
</dbReference>
<accession>A0A9D1PYZ8</accession>
<evidence type="ECO:0000259" key="2">
    <source>
        <dbReference type="Pfam" id="PF02754"/>
    </source>
</evidence>
<dbReference type="InterPro" id="IPR051278">
    <property type="entry name" value="HdrB/HdrD_reductase"/>
</dbReference>
<evidence type="ECO:0000313" key="4">
    <source>
        <dbReference type="Proteomes" id="UP000886752"/>
    </source>
</evidence>
<keyword evidence="1" id="KW-0560">Oxidoreductase</keyword>
<dbReference type="PANTHER" id="PTHR42947:SF1">
    <property type="entry name" value="COB--COM HETERODISULFIDE REDUCTASE SUBUNIT B 1"/>
    <property type="match status" value="1"/>
</dbReference>
<dbReference type="GO" id="GO:0016491">
    <property type="term" value="F:oxidoreductase activity"/>
    <property type="evidence" value="ECO:0007669"/>
    <property type="project" value="UniProtKB-KW"/>
</dbReference>
<reference evidence="3" key="1">
    <citation type="journal article" date="2021" name="PeerJ">
        <title>Extensive microbial diversity within the chicken gut microbiome revealed by metagenomics and culture.</title>
        <authorList>
            <person name="Gilroy R."/>
            <person name="Ravi A."/>
            <person name="Getino M."/>
            <person name="Pursley I."/>
            <person name="Horton D.L."/>
            <person name="Alikhan N.F."/>
            <person name="Baker D."/>
            <person name="Gharbi K."/>
            <person name="Hall N."/>
            <person name="Watson M."/>
            <person name="Adriaenssens E.M."/>
            <person name="Foster-Nyarko E."/>
            <person name="Jarju S."/>
            <person name="Secka A."/>
            <person name="Antonio M."/>
            <person name="Oren A."/>
            <person name="Chaudhuri R.R."/>
            <person name="La Ragione R."/>
            <person name="Hildebrand F."/>
            <person name="Pallen M.J."/>
        </authorList>
    </citation>
    <scope>NUCLEOTIDE SEQUENCE</scope>
    <source>
        <strain evidence="3">ChiHecec2B26-446</strain>
    </source>
</reference>
<dbReference type="Proteomes" id="UP000886752">
    <property type="component" value="Unassembled WGS sequence"/>
</dbReference>